<gene>
    <name evidence="1" type="ORF">MILVUS5_LOCUS8799</name>
</gene>
<dbReference type="Proteomes" id="UP001177021">
    <property type="component" value="Unassembled WGS sequence"/>
</dbReference>
<reference evidence="1" key="1">
    <citation type="submission" date="2023-10" db="EMBL/GenBank/DDBJ databases">
        <authorList>
            <person name="Rodriguez Cubillos JULIANA M."/>
            <person name="De Vega J."/>
        </authorList>
    </citation>
    <scope>NUCLEOTIDE SEQUENCE</scope>
</reference>
<keyword evidence="2" id="KW-1185">Reference proteome</keyword>
<sequence length="378" mass="43884">MEGVTERRRLSRSLPTLPFDLITQILCRLPVKFLLQFRCVCKSWKSLISDHKFSKKHLSLSTTQTLHFISQPLNIHSLLKSYSLDSILTNITQTPFPFPDSYVLFAGSCNGILCLVNDSINDSEEDGEDLLVFQLWNPSIRKFKELPPLISEPPKYPSMYGFGYDSISDTYKVVVVLGDLTHDDLTIDELMNKVDREVKVHTLGTDSWKNVSDFPFAFVSYRQFGQHVTGTINWLIFAGIKRVIASFDLGKECYREVLLPNDSSKVDNNKLLLSVFRDCLCMISGEDVWVMKEFGNKESWTKLFSISSMRDPRASSYPFIWPIRVFEDEQVLMIYREDKRWGYISYNYKNDTSKFLEFEITRQDMREVCVESLISPYF</sequence>
<dbReference type="EMBL" id="CASHSV030000024">
    <property type="protein sequence ID" value="CAJ2638623.1"/>
    <property type="molecule type" value="Genomic_DNA"/>
</dbReference>
<comment type="caution">
    <text evidence="1">The sequence shown here is derived from an EMBL/GenBank/DDBJ whole genome shotgun (WGS) entry which is preliminary data.</text>
</comment>
<accession>A0ACB0J3H6</accession>
<name>A0ACB0J3H6_TRIPR</name>
<protein>
    <submittedName>
        <fullName evidence="1">Uncharacterized protein</fullName>
    </submittedName>
</protein>
<evidence type="ECO:0000313" key="1">
    <source>
        <dbReference type="EMBL" id="CAJ2638623.1"/>
    </source>
</evidence>
<proteinExistence type="predicted"/>
<evidence type="ECO:0000313" key="2">
    <source>
        <dbReference type="Proteomes" id="UP001177021"/>
    </source>
</evidence>
<organism evidence="1 2">
    <name type="scientific">Trifolium pratense</name>
    <name type="common">Red clover</name>
    <dbReference type="NCBI Taxonomy" id="57577"/>
    <lineage>
        <taxon>Eukaryota</taxon>
        <taxon>Viridiplantae</taxon>
        <taxon>Streptophyta</taxon>
        <taxon>Embryophyta</taxon>
        <taxon>Tracheophyta</taxon>
        <taxon>Spermatophyta</taxon>
        <taxon>Magnoliopsida</taxon>
        <taxon>eudicotyledons</taxon>
        <taxon>Gunneridae</taxon>
        <taxon>Pentapetalae</taxon>
        <taxon>rosids</taxon>
        <taxon>fabids</taxon>
        <taxon>Fabales</taxon>
        <taxon>Fabaceae</taxon>
        <taxon>Papilionoideae</taxon>
        <taxon>50 kb inversion clade</taxon>
        <taxon>NPAAA clade</taxon>
        <taxon>Hologalegina</taxon>
        <taxon>IRL clade</taxon>
        <taxon>Trifolieae</taxon>
        <taxon>Trifolium</taxon>
    </lineage>
</organism>